<gene>
    <name evidence="7" type="ORF">G1C95_2414</name>
</gene>
<keyword evidence="5" id="KW-0464">Manganese</keyword>
<evidence type="ECO:0000313" key="8">
    <source>
        <dbReference type="Proteomes" id="UP000532194"/>
    </source>
</evidence>
<proteinExistence type="predicted"/>
<dbReference type="GO" id="GO:0009234">
    <property type="term" value="P:menaquinone biosynthetic process"/>
    <property type="evidence" value="ECO:0007669"/>
    <property type="project" value="InterPro"/>
</dbReference>
<dbReference type="InterPro" id="IPR004433">
    <property type="entry name" value="MenaQ_synth_MenD"/>
</dbReference>
<comment type="caution">
    <text evidence="7">The sequence shown here is derived from an EMBL/GenBank/DDBJ whole genome shotgun (WGS) entry which is preliminary data.</text>
</comment>
<keyword evidence="2" id="KW-0479">Metal-binding</keyword>
<evidence type="ECO:0000256" key="4">
    <source>
        <dbReference type="ARBA" id="ARBA00023052"/>
    </source>
</evidence>
<protein>
    <submittedName>
        <fullName evidence="7">2-succinyl-5-enolpyruvyl-6-hydroxy-3-cyclohexene -1-carboxylic-acid synthase</fullName>
    </submittedName>
</protein>
<dbReference type="PANTHER" id="PTHR42916:SF1">
    <property type="entry name" value="PROTEIN PHYLLO, CHLOROPLASTIC"/>
    <property type="match status" value="1"/>
</dbReference>
<dbReference type="NCBIfam" id="TIGR00173">
    <property type="entry name" value="menD"/>
    <property type="match status" value="1"/>
</dbReference>
<evidence type="ECO:0000256" key="3">
    <source>
        <dbReference type="ARBA" id="ARBA00022842"/>
    </source>
</evidence>
<reference evidence="7 8" key="1">
    <citation type="submission" date="2020-02" db="EMBL/GenBank/DDBJ databases">
        <title>Characterization of phylogenetic diversity of novel bifidobacterial species isolated in Czech ZOOs.</title>
        <authorList>
            <person name="Lugli G.A."/>
            <person name="Vera N.B."/>
            <person name="Ventura M."/>
        </authorList>
    </citation>
    <scope>NUCLEOTIDE SEQUENCE [LARGE SCALE GENOMIC DNA]</scope>
    <source>
        <strain evidence="7 8">DSM 109957</strain>
    </source>
</reference>
<dbReference type="AlphaFoldDB" id="A0A7Y0ERS8"/>
<evidence type="ECO:0000256" key="1">
    <source>
        <dbReference type="ARBA" id="ARBA00022679"/>
    </source>
</evidence>
<dbReference type="CDD" id="cd07037">
    <property type="entry name" value="TPP_PYR_MenD"/>
    <property type="match status" value="1"/>
</dbReference>
<dbReference type="PIRSF" id="PIRSF004983">
    <property type="entry name" value="MenD"/>
    <property type="match status" value="1"/>
</dbReference>
<dbReference type="Proteomes" id="UP000532194">
    <property type="component" value="Unassembled WGS sequence"/>
</dbReference>
<keyword evidence="3" id="KW-0460">Magnesium</keyword>
<dbReference type="GO" id="GO:0000287">
    <property type="term" value="F:magnesium ion binding"/>
    <property type="evidence" value="ECO:0007669"/>
    <property type="project" value="UniProtKB-ARBA"/>
</dbReference>
<keyword evidence="4" id="KW-0786">Thiamine pyrophosphate</keyword>
<dbReference type="Pfam" id="PF02776">
    <property type="entry name" value="TPP_enzyme_N"/>
    <property type="match status" value="1"/>
</dbReference>
<dbReference type="EMBL" id="JAAIII010000011">
    <property type="protein sequence ID" value="NMM95226.1"/>
    <property type="molecule type" value="Genomic_DNA"/>
</dbReference>
<dbReference type="Gene3D" id="3.40.50.970">
    <property type="match status" value="2"/>
</dbReference>
<dbReference type="InterPro" id="IPR029061">
    <property type="entry name" value="THDP-binding"/>
</dbReference>
<sequence>MYTEIKSYQIIIQSLKNRGIRHCVLSAGSRNVPFVHSVEEDPFFTCYSFTDERSAGYFALGLSQRIQEPVVISCTSATATCNYWPPVAEAFYQHVPLIVLTGDRDYEMLGQLEDQMIDQVDMYDRHVRKSVNLPVIRDNDDYIYCRRLVNEALLELDHNGTGPVHINVPLKQYNHAFTVKELPAVPQIERLQLSSPEEVWQKKIDALAHAKRILVIGGQESFISEAQQKAMAEFFHRFNSAIAVDYMSNVECEGTFNPSVCMDTRYVTGKKFKDYIPDIVITYGGNIFSGIKDMLLHNHGRFEHWLIKENGEVCDVFKSLTTIFECTPEHFFTYFDEHVSDNIKNDGLYYQSLKQYEQSVTIPEFAWSNIYAIQQVVTRIPSGSLLHLSINGSIRITNFFKLQPKVNVYANIGTHGIDGCLPSFLGQAVADEAIPSFLVIGDLSFFYGMNALRSRHIGHNVHILLLNNHGGEEFYYNGMWQNEASDLHTAARHHAVAEGWARSCGFTYLSAYDKASYDEAVKQFMNMAADKPMLFEVFTEMSTDSQTIFDFYNLSRPHDAVAEAKMKSKDFIKNTIGKERALKIARTLGIKR</sequence>
<dbReference type="InterPro" id="IPR012001">
    <property type="entry name" value="Thiamin_PyroP_enz_TPP-bd_dom"/>
</dbReference>
<keyword evidence="8" id="KW-1185">Reference proteome</keyword>
<name>A0A7Y0ERS8_9BIFI</name>
<dbReference type="Gene3D" id="3.40.50.1220">
    <property type="entry name" value="TPP-binding domain"/>
    <property type="match status" value="1"/>
</dbReference>
<evidence type="ECO:0000259" key="6">
    <source>
        <dbReference type="Pfam" id="PF02776"/>
    </source>
</evidence>
<evidence type="ECO:0000256" key="2">
    <source>
        <dbReference type="ARBA" id="ARBA00022723"/>
    </source>
</evidence>
<dbReference type="SUPFAM" id="SSF52518">
    <property type="entry name" value="Thiamin diphosphate-binding fold (THDP-binding)"/>
    <property type="match status" value="2"/>
</dbReference>
<dbReference type="PANTHER" id="PTHR42916">
    <property type="entry name" value="2-SUCCINYL-5-ENOLPYRUVYL-6-HYDROXY-3-CYCLOHEXENE-1-CARBOXYLATE SYNTHASE"/>
    <property type="match status" value="1"/>
</dbReference>
<organism evidence="7 8">
    <name type="scientific">Bifidobacterium oedipodis</name>
    <dbReference type="NCBI Taxonomy" id="2675322"/>
    <lineage>
        <taxon>Bacteria</taxon>
        <taxon>Bacillati</taxon>
        <taxon>Actinomycetota</taxon>
        <taxon>Actinomycetes</taxon>
        <taxon>Bifidobacteriales</taxon>
        <taxon>Bifidobacteriaceae</taxon>
        <taxon>Bifidobacterium</taxon>
    </lineage>
</organism>
<dbReference type="GO" id="GO:0070204">
    <property type="term" value="F:2-succinyl-5-enolpyruvyl-6-hydroxy-3-cyclohexene-1-carboxylic-acid synthase activity"/>
    <property type="evidence" value="ECO:0007669"/>
    <property type="project" value="InterPro"/>
</dbReference>
<feature type="domain" description="Thiamine pyrophosphate enzyme N-terminal TPP-binding" evidence="6">
    <location>
        <begin position="8"/>
        <end position="122"/>
    </location>
</feature>
<dbReference type="GO" id="GO:0030976">
    <property type="term" value="F:thiamine pyrophosphate binding"/>
    <property type="evidence" value="ECO:0007669"/>
    <property type="project" value="InterPro"/>
</dbReference>
<evidence type="ECO:0000256" key="5">
    <source>
        <dbReference type="ARBA" id="ARBA00023211"/>
    </source>
</evidence>
<keyword evidence="1" id="KW-0808">Transferase</keyword>
<evidence type="ECO:0000313" key="7">
    <source>
        <dbReference type="EMBL" id="NMM95226.1"/>
    </source>
</evidence>
<accession>A0A7Y0ERS8</accession>